<accession>X8BEE0</accession>
<gene>
    <name evidence="2" type="ORF">I553_6079</name>
</gene>
<name>X8BEE0_MYCXE</name>
<feature type="compositionally biased region" description="Basic and acidic residues" evidence="1">
    <location>
        <begin position="1"/>
        <end position="10"/>
    </location>
</feature>
<comment type="caution">
    <text evidence="2">The sequence shown here is derived from an EMBL/GenBank/DDBJ whole genome shotgun (WGS) entry which is preliminary data.</text>
</comment>
<evidence type="ECO:0000313" key="2">
    <source>
        <dbReference type="EMBL" id="EUA42219.1"/>
    </source>
</evidence>
<evidence type="ECO:0000256" key="1">
    <source>
        <dbReference type="SAM" id="MobiDB-lite"/>
    </source>
</evidence>
<reference evidence="2" key="1">
    <citation type="submission" date="2014-01" db="EMBL/GenBank/DDBJ databases">
        <authorList>
            <person name="Brown-Elliot B."/>
            <person name="Wallace R."/>
            <person name="Lenaerts A."/>
            <person name="Ordway D."/>
            <person name="DeGroote M.A."/>
            <person name="Parker T."/>
            <person name="Sizemore C."/>
            <person name="Tallon L.J."/>
            <person name="Sadzewicz L.K."/>
            <person name="Sengamalay N."/>
            <person name="Fraser C.M."/>
            <person name="Hine E."/>
            <person name="Shefchek K.A."/>
            <person name="Das S.P."/>
            <person name="Tettelin H."/>
        </authorList>
    </citation>
    <scope>NUCLEOTIDE SEQUENCE [LARGE SCALE GENOMIC DNA]</scope>
    <source>
        <strain evidence="2">4042</strain>
    </source>
</reference>
<protein>
    <submittedName>
        <fullName evidence="2">Uncharacterized protein</fullName>
    </submittedName>
</protein>
<proteinExistence type="predicted"/>
<feature type="region of interest" description="Disordered" evidence="1">
    <location>
        <begin position="1"/>
        <end position="24"/>
    </location>
</feature>
<sequence>MGRGARDRRSSHTGQRGVDPGGVCAGEPRAALVDRPSIEHPLATGAGSGRHRARRGLTVAWGAVSYG</sequence>
<dbReference type="AlphaFoldDB" id="X8BEE0"/>
<organism evidence="2">
    <name type="scientific">Mycobacterium xenopi 4042</name>
    <dbReference type="NCBI Taxonomy" id="1299334"/>
    <lineage>
        <taxon>Bacteria</taxon>
        <taxon>Bacillati</taxon>
        <taxon>Actinomycetota</taxon>
        <taxon>Actinomycetes</taxon>
        <taxon>Mycobacteriales</taxon>
        <taxon>Mycobacteriaceae</taxon>
        <taxon>Mycobacterium</taxon>
    </lineage>
</organism>
<dbReference type="EMBL" id="JAOB01000042">
    <property type="protein sequence ID" value="EUA42219.1"/>
    <property type="molecule type" value="Genomic_DNA"/>
</dbReference>